<keyword evidence="3" id="KW-1185">Reference proteome</keyword>
<evidence type="ECO:0000313" key="2">
    <source>
        <dbReference type="EnsemblProtists" id="EKX50453"/>
    </source>
</evidence>
<dbReference type="EMBL" id="JH992978">
    <property type="protein sequence ID" value="EKX50453.1"/>
    <property type="molecule type" value="Genomic_DNA"/>
</dbReference>
<dbReference type="RefSeq" id="XP_005837433.1">
    <property type="nucleotide sequence ID" value="XM_005837376.1"/>
</dbReference>
<dbReference type="PaxDb" id="55529-EKX50453"/>
<protein>
    <submittedName>
        <fullName evidence="1 2">Uncharacterized protein</fullName>
    </submittedName>
</protein>
<reference evidence="3" key="2">
    <citation type="submission" date="2012-11" db="EMBL/GenBank/DDBJ databases">
        <authorList>
            <person name="Kuo A."/>
            <person name="Curtis B.A."/>
            <person name="Tanifuji G."/>
            <person name="Burki F."/>
            <person name="Gruber A."/>
            <person name="Irimia M."/>
            <person name="Maruyama S."/>
            <person name="Arias M.C."/>
            <person name="Ball S.G."/>
            <person name="Gile G.H."/>
            <person name="Hirakawa Y."/>
            <person name="Hopkins J.F."/>
            <person name="Rensing S.A."/>
            <person name="Schmutz J."/>
            <person name="Symeonidi A."/>
            <person name="Elias M."/>
            <person name="Eveleigh R.J."/>
            <person name="Herman E.K."/>
            <person name="Klute M.J."/>
            <person name="Nakayama T."/>
            <person name="Obornik M."/>
            <person name="Reyes-Prieto A."/>
            <person name="Armbrust E.V."/>
            <person name="Aves S.J."/>
            <person name="Beiko R.G."/>
            <person name="Coutinho P."/>
            <person name="Dacks J.B."/>
            <person name="Durnford D.G."/>
            <person name="Fast N.M."/>
            <person name="Green B.R."/>
            <person name="Grisdale C."/>
            <person name="Hempe F."/>
            <person name="Henrissat B."/>
            <person name="Hoppner M.P."/>
            <person name="Ishida K.-I."/>
            <person name="Kim E."/>
            <person name="Koreny L."/>
            <person name="Kroth P.G."/>
            <person name="Liu Y."/>
            <person name="Malik S.-B."/>
            <person name="Maier U.G."/>
            <person name="McRose D."/>
            <person name="Mock T."/>
            <person name="Neilson J.A."/>
            <person name="Onodera N.T."/>
            <person name="Poole A.M."/>
            <person name="Pritham E.J."/>
            <person name="Richards T.A."/>
            <person name="Rocap G."/>
            <person name="Roy S.W."/>
            <person name="Sarai C."/>
            <person name="Schaack S."/>
            <person name="Shirato S."/>
            <person name="Slamovits C.H."/>
            <person name="Spencer D.F."/>
            <person name="Suzuki S."/>
            <person name="Worden A.Z."/>
            <person name="Zauner S."/>
            <person name="Barry K."/>
            <person name="Bell C."/>
            <person name="Bharti A.K."/>
            <person name="Crow J.A."/>
            <person name="Grimwood J."/>
            <person name="Kramer R."/>
            <person name="Lindquist E."/>
            <person name="Lucas S."/>
            <person name="Salamov A."/>
            <person name="McFadden G.I."/>
            <person name="Lane C.E."/>
            <person name="Keeling P.J."/>
            <person name="Gray M.W."/>
            <person name="Grigoriev I.V."/>
            <person name="Archibald J.M."/>
        </authorList>
    </citation>
    <scope>NUCLEOTIDE SEQUENCE</scope>
    <source>
        <strain evidence="3">CCMP2712</strain>
    </source>
</reference>
<reference evidence="2" key="3">
    <citation type="submission" date="2015-06" db="UniProtKB">
        <authorList>
            <consortium name="EnsemblProtists"/>
        </authorList>
    </citation>
    <scope>IDENTIFICATION</scope>
</reference>
<reference evidence="1 3" key="1">
    <citation type="journal article" date="2012" name="Nature">
        <title>Algal genomes reveal evolutionary mosaicism and the fate of nucleomorphs.</title>
        <authorList>
            <consortium name="DOE Joint Genome Institute"/>
            <person name="Curtis B.A."/>
            <person name="Tanifuji G."/>
            <person name="Burki F."/>
            <person name="Gruber A."/>
            <person name="Irimia M."/>
            <person name="Maruyama S."/>
            <person name="Arias M.C."/>
            <person name="Ball S.G."/>
            <person name="Gile G.H."/>
            <person name="Hirakawa Y."/>
            <person name="Hopkins J.F."/>
            <person name="Kuo A."/>
            <person name="Rensing S.A."/>
            <person name="Schmutz J."/>
            <person name="Symeonidi A."/>
            <person name="Elias M."/>
            <person name="Eveleigh R.J."/>
            <person name="Herman E.K."/>
            <person name="Klute M.J."/>
            <person name="Nakayama T."/>
            <person name="Obornik M."/>
            <person name="Reyes-Prieto A."/>
            <person name="Armbrust E.V."/>
            <person name="Aves S.J."/>
            <person name="Beiko R.G."/>
            <person name="Coutinho P."/>
            <person name="Dacks J.B."/>
            <person name="Durnford D.G."/>
            <person name="Fast N.M."/>
            <person name="Green B.R."/>
            <person name="Grisdale C.J."/>
            <person name="Hempel F."/>
            <person name="Henrissat B."/>
            <person name="Hoppner M.P."/>
            <person name="Ishida K."/>
            <person name="Kim E."/>
            <person name="Koreny L."/>
            <person name="Kroth P.G."/>
            <person name="Liu Y."/>
            <person name="Malik S.B."/>
            <person name="Maier U.G."/>
            <person name="McRose D."/>
            <person name="Mock T."/>
            <person name="Neilson J.A."/>
            <person name="Onodera N.T."/>
            <person name="Poole A.M."/>
            <person name="Pritham E.J."/>
            <person name="Richards T.A."/>
            <person name="Rocap G."/>
            <person name="Roy S.W."/>
            <person name="Sarai C."/>
            <person name="Schaack S."/>
            <person name="Shirato S."/>
            <person name="Slamovits C.H."/>
            <person name="Spencer D.F."/>
            <person name="Suzuki S."/>
            <person name="Worden A.Z."/>
            <person name="Zauner S."/>
            <person name="Barry K."/>
            <person name="Bell C."/>
            <person name="Bharti A.K."/>
            <person name="Crow J.A."/>
            <person name="Grimwood J."/>
            <person name="Kramer R."/>
            <person name="Lindquist E."/>
            <person name="Lucas S."/>
            <person name="Salamov A."/>
            <person name="McFadden G.I."/>
            <person name="Lane C.E."/>
            <person name="Keeling P.J."/>
            <person name="Gray M.W."/>
            <person name="Grigoriev I.V."/>
            <person name="Archibald J.M."/>
        </authorList>
    </citation>
    <scope>NUCLEOTIDE SEQUENCE</scope>
    <source>
        <strain evidence="1 3">CCMP2712</strain>
    </source>
</reference>
<dbReference type="Proteomes" id="UP000011087">
    <property type="component" value="Unassembled WGS sequence"/>
</dbReference>
<gene>
    <name evidence="1" type="ORF">GUITHDRAFT_103687</name>
</gene>
<dbReference type="AlphaFoldDB" id="L1JQT7"/>
<accession>L1JQT7</accession>
<evidence type="ECO:0000313" key="3">
    <source>
        <dbReference type="Proteomes" id="UP000011087"/>
    </source>
</evidence>
<proteinExistence type="predicted"/>
<dbReference type="EnsemblProtists" id="EKX50453">
    <property type="protein sequence ID" value="EKX50453"/>
    <property type="gene ID" value="GUITHDRAFT_103687"/>
</dbReference>
<dbReference type="HOGENOM" id="CLU_2054155_0_0_1"/>
<sequence>MQLLSFVAVTEISLTMHNLSAHVVFGAYWDISQVPSSCSTACGNGTLEYLPICKDADEQINSVYCTRFAKPKSVVQACTRGCGPFIVDNVTIVQPDACIPVGSSAQVSCINGYSLFGNGR</sequence>
<evidence type="ECO:0000313" key="1">
    <source>
        <dbReference type="EMBL" id="EKX50453.1"/>
    </source>
</evidence>
<name>L1JQT7_GUITC</name>
<organism evidence="1">
    <name type="scientific">Guillardia theta (strain CCMP2712)</name>
    <name type="common">Cryptophyte</name>
    <dbReference type="NCBI Taxonomy" id="905079"/>
    <lineage>
        <taxon>Eukaryota</taxon>
        <taxon>Cryptophyceae</taxon>
        <taxon>Pyrenomonadales</taxon>
        <taxon>Geminigeraceae</taxon>
        <taxon>Guillardia</taxon>
    </lineage>
</organism>
<dbReference type="GeneID" id="17307175"/>
<dbReference type="KEGG" id="gtt:GUITHDRAFT_103687"/>